<feature type="compositionally biased region" description="Polar residues" evidence="1">
    <location>
        <begin position="347"/>
        <end position="359"/>
    </location>
</feature>
<feature type="compositionally biased region" description="Basic and acidic residues" evidence="1">
    <location>
        <begin position="115"/>
        <end position="129"/>
    </location>
</feature>
<evidence type="ECO:0000313" key="2">
    <source>
        <dbReference type="EMBL" id="CAH1248959.1"/>
    </source>
</evidence>
<feature type="compositionally biased region" description="Basic and acidic residues" evidence="1">
    <location>
        <begin position="78"/>
        <end position="88"/>
    </location>
</feature>
<feature type="compositionally biased region" description="Basic and acidic residues" evidence="1">
    <location>
        <begin position="307"/>
        <end position="326"/>
    </location>
</feature>
<reference evidence="2" key="1">
    <citation type="submission" date="2022-01" db="EMBL/GenBank/DDBJ databases">
        <authorList>
            <person name="Braso-Vives M."/>
        </authorList>
    </citation>
    <scope>NUCLEOTIDE SEQUENCE</scope>
</reference>
<proteinExistence type="predicted"/>
<dbReference type="AlphaFoldDB" id="A0A8J9Z8W7"/>
<feature type="compositionally biased region" description="Basic and acidic residues" evidence="1">
    <location>
        <begin position="223"/>
        <end position="237"/>
    </location>
</feature>
<evidence type="ECO:0000313" key="3">
    <source>
        <dbReference type="Proteomes" id="UP000838412"/>
    </source>
</evidence>
<feature type="region of interest" description="Disordered" evidence="1">
    <location>
        <begin position="281"/>
        <end position="419"/>
    </location>
</feature>
<feature type="compositionally biased region" description="Basic residues" evidence="1">
    <location>
        <begin position="335"/>
        <end position="346"/>
    </location>
</feature>
<feature type="compositionally biased region" description="Basic residues" evidence="1">
    <location>
        <begin position="202"/>
        <end position="214"/>
    </location>
</feature>
<gene>
    <name evidence="2" type="primary">Hypp8492</name>
    <name evidence="2" type="ORF">BLAG_LOCUS10224</name>
</gene>
<feature type="compositionally biased region" description="Low complexity" evidence="1">
    <location>
        <begin position="91"/>
        <end position="102"/>
    </location>
</feature>
<feature type="compositionally biased region" description="Basic and acidic residues" evidence="1">
    <location>
        <begin position="281"/>
        <end position="298"/>
    </location>
</feature>
<feature type="region of interest" description="Disordered" evidence="1">
    <location>
        <begin position="1"/>
        <end position="247"/>
    </location>
</feature>
<organism evidence="2 3">
    <name type="scientific">Branchiostoma lanceolatum</name>
    <name type="common">Common lancelet</name>
    <name type="synonym">Amphioxus lanceolatum</name>
    <dbReference type="NCBI Taxonomy" id="7740"/>
    <lineage>
        <taxon>Eukaryota</taxon>
        <taxon>Metazoa</taxon>
        <taxon>Chordata</taxon>
        <taxon>Cephalochordata</taxon>
        <taxon>Leptocardii</taxon>
        <taxon>Amphioxiformes</taxon>
        <taxon>Branchiostomatidae</taxon>
        <taxon>Branchiostoma</taxon>
    </lineage>
</organism>
<dbReference type="Proteomes" id="UP000838412">
    <property type="component" value="Chromosome 17"/>
</dbReference>
<evidence type="ECO:0000256" key="1">
    <source>
        <dbReference type="SAM" id="MobiDB-lite"/>
    </source>
</evidence>
<protein>
    <submittedName>
        <fullName evidence="2">Hypp8492 protein</fullName>
    </submittedName>
</protein>
<sequence length="492" mass="55342">MYKTSQPRPKPNPMYTFQTESQAGPGMKIFTSAQNLSEGQDNKRETEDKADSSDSRSSDNSSIPDSAEAKFSSPLESLVRDEKEKEGEPESSTSRSRSSTSRSKVRGDLTTSAAKLEELNQKTPKEPQGARRRSSSAKSPIHIPGRRRSSFKEAKSRFEQSSPEGRGEREGSQEFVFRDQGVPVYRKRSTSAGVRETETGGRRKSSPSPHRRTNLRQGLWRTRRLDEKEKSRGKISEDDRDTDTMSSDFIIFDEDHYGGDKAKVPKETGEAVLDFIDFEEDHFKSPDDVGYGDKREETQEVTVNFSRESRKSRQEKGSRASGRNEVEIDPPPKAPARRKHSNKSKTNRTGQPTAPNQSDPVAPPRRKRTSVRSPAVEESDLGEPLARSSPMLSRANSVPDFRNPPPFEDETPPPSEYENPLYYRELSMSQRSWDTDSVIAIPTRSPLDGIRKRLSRVGRAFRLCMGRDSRVQRTFSDASTAGMVPKVEDTVD</sequence>
<keyword evidence="3" id="KW-1185">Reference proteome</keyword>
<name>A0A8J9Z8W7_BRALA</name>
<accession>A0A8J9Z8W7</accession>
<feature type="compositionally biased region" description="Basic and acidic residues" evidence="1">
    <location>
        <begin position="40"/>
        <end position="57"/>
    </location>
</feature>
<dbReference type="EMBL" id="OV696702">
    <property type="protein sequence ID" value="CAH1248959.1"/>
    <property type="molecule type" value="Genomic_DNA"/>
</dbReference>